<dbReference type="PANTHER" id="PTHR44943:SF8">
    <property type="entry name" value="TPR REPEAT-CONTAINING PROTEIN MJ0263"/>
    <property type="match status" value="1"/>
</dbReference>
<dbReference type="Proteomes" id="UP000183077">
    <property type="component" value="Unassembled WGS sequence"/>
</dbReference>
<dbReference type="PANTHER" id="PTHR44943">
    <property type="entry name" value="CELLULOSE SYNTHASE OPERON PROTEIN C"/>
    <property type="match status" value="1"/>
</dbReference>
<evidence type="ECO:0000313" key="5">
    <source>
        <dbReference type="Proteomes" id="UP000183077"/>
    </source>
</evidence>
<dbReference type="Pfam" id="PF13432">
    <property type="entry name" value="TPR_16"/>
    <property type="match status" value="1"/>
</dbReference>
<sequence length="422" mass="47153">MNKGYVYLLSALMFSGLTMAQKKELKEAEKAVKKGNLTEATAALKAVEAVLENATSAEKAQYYGLKGTLAYSQYEKGVDVDNNVDAIIAAFKKVNEFETNKGSKVVKQAQEEVTTVAGKVVATAIEDNNSSNYKGATKRFTQAYELNPKDTVYLYYAASTAINSKDYADAAEKYKKLVEIGYNGSESYYTAIEKASGAVQSFGKDSKMRDLMVKQGTHTDPKFVKEDSKRPEILKNLVLIYSQEGKTAEAEKVISVAREANPNDMNLLLTHMDLYLKSNNMGKYEELAKQALAKNPNDDVLLYNLGVTSFDAGRFDEARKYYEQAIRINPKSENAYLNMAFLKLQPDQELTNKMNNLGMSAADNKKYEEYKKQKNAIYQDAMNDLEKVISINPNNEAAVSTLRNIYRALEMNDKLKALEAKK</sequence>
<dbReference type="InterPro" id="IPR019734">
    <property type="entry name" value="TPR_rpt"/>
</dbReference>
<evidence type="ECO:0000256" key="1">
    <source>
        <dbReference type="ARBA" id="ARBA00022737"/>
    </source>
</evidence>
<dbReference type="EMBL" id="FNYS01000005">
    <property type="protein sequence ID" value="SEI84571.1"/>
    <property type="molecule type" value="Genomic_DNA"/>
</dbReference>
<keyword evidence="1" id="KW-0677">Repeat</keyword>
<dbReference type="InterPro" id="IPR051685">
    <property type="entry name" value="Ycf3/AcsC/BcsC/TPR_MFPF"/>
</dbReference>
<organism evidence="4 5">
    <name type="scientific">Myroides marinus</name>
    <dbReference type="NCBI Taxonomy" id="703342"/>
    <lineage>
        <taxon>Bacteria</taxon>
        <taxon>Pseudomonadati</taxon>
        <taxon>Bacteroidota</taxon>
        <taxon>Flavobacteriia</taxon>
        <taxon>Flavobacteriales</taxon>
        <taxon>Flavobacteriaceae</taxon>
        <taxon>Myroides</taxon>
    </lineage>
</organism>
<keyword evidence="2 3" id="KW-0802">TPR repeat</keyword>
<dbReference type="SUPFAM" id="SSF48452">
    <property type="entry name" value="TPR-like"/>
    <property type="match status" value="2"/>
</dbReference>
<evidence type="ECO:0000256" key="3">
    <source>
        <dbReference type="PROSITE-ProRule" id="PRU00339"/>
    </source>
</evidence>
<gene>
    <name evidence="4" type="ORF">SAMN04488018_105194</name>
</gene>
<proteinExistence type="predicted"/>
<dbReference type="AlphaFoldDB" id="A0A1H6TX27"/>
<dbReference type="PROSITE" id="PS50293">
    <property type="entry name" value="TPR_REGION"/>
    <property type="match status" value="1"/>
</dbReference>
<dbReference type="PROSITE" id="PS50005">
    <property type="entry name" value="TPR"/>
    <property type="match status" value="1"/>
</dbReference>
<dbReference type="Gene3D" id="1.25.40.10">
    <property type="entry name" value="Tetratricopeptide repeat domain"/>
    <property type="match status" value="2"/>
</dbReference>
<accession>A0A1H6TX27</accession>
<feature type="repeat" description="TPR" evidence="3">
    <location>
        <begin position="299"/>
        <end position="332"/>
    </location>
</feature>
<protein>
    <submittedName>
        <fullName evidence="4">TPR repeat-containing protein</fullName>
    </submittedName>
</protein>
<dbReference type="RefSeq" id="WP_074745572.1">
    <property type="nucleotide sequence ID" value="NZ_FNYS01000005.1"/>
</dbReference>
<name>A0A1H6TX27_9FLAO</name>
<reference evidence="4 5" key="1">
    <citation type="submission" date="2016-10" db="EMBL/GenBank/DDBJ databases">
        <authorList>
            <person name="de Groot N.N."/>
        </authorList>
    </citation>
    <scope>NUCLEOTIDE SEQUENCE [LARGE SCALE GENOMIC DNA]</scope>
    <source>
        <strain evidence="4 5">DSM 23048</strain>
    </source>
</reference>
<dbReference type="SMART" id="SM00028">
    <property type="entry name" value="TPR"/>
    <property type="match status" value="4"/>
</dbReference>
<dbReference type="GeneID" id="82256796"/>
<evidence type="ECO:0000256" key="2">
    <source>
        <dbReference type="ARBA" id="ARBA00022803"/>
    </source>
</evidence>
<dbReference type="Pfam" id="PF00515">
    <property type="entry name" value="TPR_1"/>
    <property type="match status" value="1"/>
</dbReference>
<evidence type="ECO:0000313" key="4">
    <source>
        <dbReference type="EMBL" id="SEI84571.1"/>
    </source>
</evidence>
<dbReference type="InterPro" id="IPR011990">
    <property type="entry name" value="TPR-like_helical_dom_sf"/>
</dbReference>